<evidence type="ECO:0000313" key="2">
    <source>
        <dbReference type="EMBL" id="MQO54285.1"/>
    </source>
</evidence>
<dbReference type="InterPro" id="IPR011704">
    <property type="entry name" value="ATPase_dyneun-rel_AAA"/>
</dbReference>
<dbReference type="RefSeq" id="WP_153095253.1">
    <property type="nucleotide sequence ID" value="NZ_JAHOMZ010000002.1"/>
</dbReference>
<sequence>MGKADKYWHIQMYKPEGKGGIEIDSMKMLQEPNPVIGTGESDALDCFQFKDVENGTIVFVREGNKALALCEIIDEAFRSNELENKYYNTNYRHVKILAWAKDYKQPRPQLFSQGTFKSCKSSTEQYHYIDEWLKYIKIMENLKKYKTQVLSNKNLILSGAPGTGKSYLARLIAASIIGCDKDKLIGSKQFQFVQFHPSYDYTDFVEGLRPYQKEGSNDIGFKLEPGIFYSFCQDALEDKENNYVFVIDEINRGEISKIFGELFFSVEPSYRGPKGNVTTQFANLHKEENEFDKMTTDNKRKIKRKGNFFVPENVFIIATMNDIDRSVENLDFAFRRRFPTEYIKWDDTLDSILETLTISFKEEAKEALTRLNQAIAEEEELGEDYTIGGAYLLHLKDMGDANSSLEAFWNSYLGTIINEYLKGLLSQKDLKEKVTSLKNKFLEAKTDKQ</sequence>
<accession>A0A6A7VMQ0</accession>
<dbReference type="EMBL" id="VZAZ01000001">
    <property type="protein sequence ID" value="MQO54285.1"/>
    <property type="molecule type" value="Genomic_DNA"/>
</dbReference>
<evidence type="ECO:0000259" key="1">
    <source>
        <dbReference type="SMART" id="SM00382"/>
    </source>
</evidence>
<feature type="domain" description="AAA+ ATPase" evidence="1">
    <location>
        <begin position="151"/>
        <end position="344"/>
    </location>
</feature>
<dbReference type="InterPro" id="IPR027417">
    <property type="entry name" value="P-loop_NTPase"/>
</dbReference>
<dbReference type="PANTHER" id="PTHR37291">
    <property type="entry name" value="5-METHYLCYTOSINE-SPECIFIC RESTRICTION ENZYME B"/>
    <property type="match status" value="1"/>
</dbReference>
<dbReference type="AlphaFoldDB" id="A0A6A7VMQ0"/>
<dbReference type="InterPro" id="IPR052934">
    <property type="entry name" value="Methyl-DNA_Rec/Restrict_Enz"/>
</dbReference>
<protein>
    <submittedName>
        <fullName evidence="2">AAA domain-containing protein</fullName>
    </submittedName>
</protein>
<dbReference type="SMART" id="SM00382">
    <property type="entry name" value="AAA"/>
    <property type="match status" value="1"/>
</dbReference>
<dbReference type="GO" id="GO:0016887">
    <property type="term" value="F:ATP hydrolysis activity"/>
    <property type="evidence" value="ECO:0007669"/>
    <property type="project" value="InterPro"/>
</dbReference>
<dbReference type="GO" id="GO:0005524">
    <property type="term" value="F:ATP binding"/>
    <property type="evidence" value="ECO:0007669"/>
    <property type="project" value="InterPro"/>
</dbReference>
<dbReference type="InterPro" id="IPR003593">
    <property type="entry name" value="AAA+_ATPase"/>
</dbReference>
<organism evidence="2 3">
    <name type="scientific">Segatella copri</name>
    <dbReference type="NCBI Taxonomy" id="165179"/>
    <lineage>
        <taxon>Bacteria</taxon>
        <taxon>Pseudomonadati</taxon>
        <taxon>Bacteroidota</taxon>
        <taxon>Bacteroidia</taxon>
        <taxon>Bacteroidales</taxon>
        <taxon>Prevotellaceae</taxon>
        <taxon>Segatella</taxon>
    </lineage>
</organism>
<name>A0A6A7VMQ0_9BACT</name>
<dbReference type="CDD" id="cd00009">
    <property type="entry name" value="AAA"/>
    <property type="match status" value="1"/>
</dbReference>
<dbReference type="Proteomes" id="UP000358159">
    <property type="component" value="Unassembled WGS sequence"/>
</dbReference>
<reference evidence="2 3" key="1">
    <citation type="submission" date="2019-09" db="EMBL/GenBank/DDBJ databases">
        <title>Distinct polysaccharide growth profiles of human intestinal Prevotella copri isolates.</title>
        <authorList>
            <person name="Fehlner-Peach H."/>
            <person name="Magnabosco C."/>
            <person name="Raghavan V."/>
            <person name="Scher J.U."/>
            <person name="Tett A."/>
            <person name="Cox L.M."/>
            <person name="Gottsegen C."/>
            <person name="Watters A."/>
            <person name="Wiltshire- Gordon J.D."/>
            <person name="Segata N."/>
            <person name="Bonneau R."/>
            <person name="Littman D.R."/>
        </authorList>
    </citation>
    <scope>NUCLEOTIDE SEQUENCE [LARGE SCALE GENOMIC DNA]</scope>
    <source>
        <strain evidence="2 3">BVe41219</strain>
    </source>
</reference>
<dbReference type="PANTHER" id="PTHR37291:SF1">
    <property type="entry name" value="TYPE IV METHYL-DIRECTED RESTRICTION ENZYME ECOKMCRB SUBUNIT"/>
    <property type="match status" value="1"/>
</dbReference>
<dbReference type="Pfam" id="PF07728">
    <property type="entry name" value="AAA_5"/>
    <property type="match status" value="1"/>
</dbReference>
<dbReference type="SUPFAM" id="SSF52540">
    <property type="entry name" value="P-loop containing nucleoside triphosphate hydrolases"/>
    <property type="match status" value="1"/>
</dbReference>
<gene>
    <name evidence="2" type="ORF">F7D42_00865</name>
</gene>
<proteinExistence type="predicted"/>
<comment type="caution">
    <text evidence="2">The sequence shown here is derived from an EMBL/GenBank/DDBJ whole genome shotgun (WGS) entry which is preliminary data.</text>
</comment>
<evidence type="ECO:0000313" key="3">
    <source>
        <dbReference type="Proteomes" id="UP000358159"/>
    </source>
</evidence>
<dbReference type="Gene3D" id="3.40.50.300">
    <property type="entry name" value="P-loop containing nucleotide triphosphate hydrolases"/>
    <property type="match status" value="1"/>
</dbReference>